<keyword evidence="3" id="KW-1185">Reference proteome</keyword>
<dbReference type="Pfam" id="PF12770">
    <property type="entry name" value="CHAT"/>
    <property type="match status" value="1"/>
</dbReference>
<dbReference type="AlphaFoldDB" id="S8BRC0"/>
<evidence type="ECO:0000313" key="2">
    <source>
        <dbReference type="EMBL" id="EPS42003.1"/>
    </source>
</evidence>
<reference evidence="2 3" key="1">
    <citation type="journal article" date="2013" name="PLoS Genet.">
        <title>Genomic mechanisms accounting for the adaptation to parasitism in nematode-trapping fungi.</title>
        <authorList>
            <person name="Meerupati T."/>
            <person name="Andersson K.M."/>
            <person name="Friman E."/>
            <person name="Kumar D."/>
            <person name="Tunlid A."/>
            <person name="Ahren D."/>
        </authorList>
    </citation>
    <scope>NUCLEOTIDE SEQUENCE [LARGE SCALE GENOMIC DNA]</scope>
    <source>
        <strain evidence="2 3">CBS 200.50</strain>
    </source>
</reference>
<sequence>MDRTMPIPFRVDPDMVELVEQLEFEDLKDLAKIYKEPTNDTQIELYIYICHAIFERSQLGRYLETATQQAIGWEEVKRHRKEDASHCSEIQMGLSFKLMVPIGQGQKENFGAGYRYGLTTIMSLPPQHPNRIGMENLRGRKLSASSPEKISIETLEAMMPMNEAALDFGGLSEQNRVIMLYNIADCHNKIYKANGSLEHLSKSIDALDRIEKNHGSDYHRFEVLRTLNNHLARRSIDTGSILDIDRAIRISDIITIIADENDASLAIDGEALRKANFLDIKEQLLERPVRESIKSIINKFGEILDSGDINKAIEFQKRATKSIPQAHSLRQHVRLDRLLLDHYVKHGNVGNVNQAIEILSIAKAGESDDEPLVEMIQGLGILLYVRYTLTGQMEDLDQAVLLIQESLELIPSSNPRFPQLTMFLHVLGVKYTETEAFEDLKNLETVAEKITSSPDMDAAEASLLWGQMYSFRYRVTGDLEDCNNVIEILTPLLDIEELDKIISIPARNLLAGMHGSRYSRTGNMESLEQQLELTTYLKEDFEAGAKGRSSAFRSCFHLLNHKAVFEKYKQSGFIEDLDKAHEIIQAAWDDPNNTGPFHLIMGGSLARILEIKGQWDDASKVLEESVKHLLVITPRSLKNTDKQGVIGQHFGLASHAARLFLWAGKTPLEALQILELGRGIVTSLMLEIRTDISGLEAAYPDLASEFLSLRQVLDSPMSETSKSSLMLGSGLIPQETEKKKRRDAEKRLVEVMKEIHSKNGFERFLLPHTSEQLMAAAEGGPIAIINTEERECHAFIVEKSRIRAIKLPNLRQGEIVAKAALLRGTEESEIWEVLEWLWDAVAQPILNALGFTSKPIGKLNEWPRLRWVPTGSLSQLPLHAAGRHLKDSDETVLDRVISSYSLSIKTLIYGRERKDFDLKASNDALLISMSKTPGHSSLYFAGKEIEVLEELCPALGLEIKKPPRQRDEILSSLSTCGIFHFAGHGSFNRSDPSRSCLLLDDWQTDPLTVSKLWEYKIQNNPPFLAYLSACSTGANDELKFSDEGINLISAYQLAGFRHVIGTLWEVDDLYCVKIAKRIYKTIRDEGGLKDENVSLALHTALTSLRSKSLANSSIRKARGHSGFLKMVDDLETETSNMQSGAKSVGGDFGSSDHTKFTETIKGDQNITGGETRNAKTVDLSELNFHWVPYVHFGV</sequence>
<reference evidence="3" key="2">
    <citation type="submission" date="2013-04" db="EMBL/GenBank/DDBJ databases">
        <title>Genomic mechanisms accounting for the adaptation to parasitism in nematode-trapping fungi.</title>
        <authorList>
            <person name="Ahren D.G."/>
        </authorList>
    </citation>
    <scope>NUCLEOTIDE SEQUENCE [LARGE SCALE GENOMIC DNA]</scope>
    <source>
        <strain evidence="3">CBS 200.50</strain>
    </source>
</reference>
<protein>
    <recommendedName>
        <fullName evidence="1">CHAT domain-containing protein</fullName>
    </recommendedName>
</protein>
<dbReference type="STRING" id="1284197.S8BRC0"/>
<evidence type="ECO:0000259" key="1">
    <source>
        <dbReference type="Pfam" id="PF12770"/>
    </source>
</evidence>
<dbReference type="InterPro" id="IPR024983">
    <property type="entry name" value="CHAT_dom"/>
</dbReference>
<feature type="domain" description="CHAT" evidence="1">
    <location>
        <begin position="833"/>
        <end position="1111"/>
    </location>
</feature>
<dbReference type="Gene3D" id="1.25.40.10">
    <property type="entry name" value="Tetratricopeptide repeat domain"/>
    <property type="match status" value="1"/>
</dbReference>
<dbReference type="OMA" id="NTEEREC"/>
<organism evidence="2 3">
    <name type="scientific">Dactylellina haptotyla (strain CBS 200.50)</name>
    <name type="common">Nematode-trapping fungus</name>
    <name type="synonym">Monacrosporium haptotylum</name>
    <dbReference type="NCBI Taxonomy" id="1284197"/>
    <lineage>
        <taxon>Eukaryota</taxon>
        <taxon>Fungi</taxon>
        <taxon>Dikarya</taxon>
        <taxon>Ascomycota</taxon>
        <taxon>Pezizomycotina</taxon>
        <taxon>Orbiliomycetes</taxon>
        <taxon>Orbiliales</taxon>
        <taxon>Orbiliaceae</taxon>
        <taxon>Dactylellina</taxon>
    </lineage>
</organism>
<dbReference type="eggNOG" id="KOG4626">
    <property type="taxonomic scope" value="Eukaryota"/>
</dbReference>
<gene>
    <name evidence="2" type="ORF">H072_4038</name>
</gene>
<dbReference type="OrthoDB" id="9991317at2759"/>
<dbReference type="InterPro" id="IPR011990">
    <property type="entry name" value="TPR-like_helical_dom_sf"/>
</dbReference>
<dbReference type="HOGENOM" id="CLU_001305_0_0_1"/>
<dbReference type="EMBL" id="AQGS01000130">
    <property type="protein sequence ID" value="EPS42003.1"/>
    <property type="molecule type" value="Genomic_DNA"/>
</dbReference>
<name>S8BRC0_DACHA</name>
<dbReference type="Proteomes" id="UP000015100">
    <property type="component" value="Unassembled WGS sequence"/>
</dbReference>
<proteinExistence type="predicted"/>
<evidence type="ECO:0000313" key="3">
    <source>
        <dbReference type="Proteomes" id="UP000015100"/>
    </source>
</evidence>
<accession>S8BRC0</accession>
<comment type="caution">
    <text evidence="2">The sequence shown here is derived from an EMBL/GenBank/DDBJ whole genome shotgun (WGS) entry which is preliminary data.</text>
</comment>